<dbReference type="GO" id="GO:0046872">
    <property type="term" value="F:metal ion binding"/>
    <property type="evidence" value="ECO:0007669"/>
    <property type="project" value="UniProtKB-KW"/>
</dbReference>
<dbReference type="SUPFAM" id="SSF55486">
    <property type="entry name" value="Metalloproteases ('zincins'), catalytic domain"/>
    <property type="match status" value="1"/>
</dbReference>
<evidence type="ECO:0000313" key="10">
    <source>
        <dbReference type="EMBL" id="MBZ4195568.1"/>
    </source>
</evidence>
<keyword evidence="6" id="KW-0862">Zinc</keyword>
<evidence type="ECO:0000256" key="2">
    <source>
        <dbReference type="ARBA" id="ARBA00007357"/>
    </source>
</evidence>
<evidence type="ECO:0000256" key="7">
    <source>
        <dbReference type="ARBA" id="ARBA00023049"/>
    </source>
</evidence>
<feature type="domain" description="Peptidase M13 N-terminal" evidence="9">
    <location>
        <begin position="10"/>
        <end position="395"/>
    </location>
</feature>
<evidence type="ECO:0000256" key="6">
    <source>
        <dbReference type="ARBA" id="ARBA00022833"/>
    </source>
</evidence>
<dbReference type="CDD" id="cd08662">
    <property type="entry name" value="M13"/>
    <property type="match status" value="1"/>
</dbReference>
<comment type="caution">
    <text evidence="10">The sequence shown here is derived from an EMBL/GenBank/DDBJ whole genome shotgun (WGS) entry which is preliminary data.</text>
</comment>
<dbReference type="GO" id="GO:0016485">
    <property type="term" value="P:protein processing"/>
    <property type="evidence" value="ECO:0007669"/>
    <property type="project" value="TreeGrafter"/>
</dbReference>
<dbReference type="EMBL" id="JAIQBY010000029">
    <property type="protein sequence ID" value="MBZ4195568.1"/>
    <property type="molecule type" value="Genomic_DNA"/>
</dbReference>
<comment type="similarity">
    <text evidence="2">Belongs to the peptidase M13 family.</text>
</comment>
<dbReference type="InterPro" id="IPR000718">
    <property type="entry name" value="Peptidase_M13"/>
</dbReference>
<reference evidence="10 11" key="1">
    <citation type="submission" date="2021-09" db="EMBL/GenBank/DDBJ databases">
        <title>WGS of Mycoplasma sp. Zaradi2 strains.</title>
        <authorList>
            <person name="Spergser J."/>
        </authorList>
    </citation>
    <scope>NUCLEOTIDE SEQUENCE [LARGE SCALE GENOMIC DNA]</scope>
    <source>
        <strain evidence="10 11">1331</strain>
    </source>
</reference>
<dbReference type="GO" id="GO:0005886">
    <property type="term" value="C:plasma membrane"/>
    <property type="evidence" value="ECO:0007669"/>
    <property type="project" value="TreeGrafter"/>
</dbReference>
<dbReference type="RefSeq" id="WP_205517086.1">
    <property type="nucleotide sequence ID" value="NZ_CP070479.1"/>
</dbReference>
<evidence type="ECO:0000256" key="4">
    <source>
        <dbReference type="ARBA" id="ARBA00022723"/>
    </source>
</evidence>
<name>A0A953T3X9_9MOLU</name>
<sequence>MNNQNNIRIQDDFYEAINGEWIKKAKIPSDRSSVGAFSEIHLKNEKALIKETNELIINKKSRKNLDSTIVNYANFAEMAQNFKRREMLGVQPILPILKLIMNLTKKEDLLKKYKYFSYREVPLPFEFGIIQDFKNVSDQIMCFSGPKLILPEKSYYEDSHPLKEKLINSFVKMSHKLLKFYFDDEEKNQSIINKTLSFDRKLVDYSASAVEMANYVSMYNIYNMNDLNKKIKNVNVKSLSEELVNRGEIKKTVEKINVIYPKFIDNLDIIFNDENFDEIKSWMFLKTIIKFSMYLNEDSRIISGEFERSISGQSKASKKEKSAFYLAYGAFNIPFGTFFAKKTFGEKAKKNVENMVESMINIYKKRLSINDWLSEQTRLKGIEKLENLGVHIGYPEEIQPYFSKYKIKTYADNGNLLSNALDINVVKNTWQFNQYQEPINRNYWGMSPAEVNAYYSPFMNHIVFPAAILNKPFYSIKQSESANFGGIGAVIAHEISHAFDNNGAQFDKDGNLNSWWTDEDFAKFNEKGKKMIELFDNRQTEYGKCNGKLTVSENIADAGGISCSLEAVMLNPKNKLEDFFINWAIVWRGKFKPETAQMLLSVDVHAPQKLRANVQVQNLDEFYSTFNVKSSDNMWLPKAKRVKIW</sequence>
<keyword evidence="7" id="KW-0482">Metalloprotease</keyword>
<dbReference type="AlphaFoldDB" id="A0A953T3X9"/>
<evidence type="ECO:0000313" key="11">
    <source>
        <dbReference type="Proteomes" id="UP000772186"/>
    </source>
</evidence>
<dbReference type="InterPro" id="IPR018497">
    <property type="entry name" value="Peptidase_M13_C"/>
</dbReference>
<dbReference type="InterPro" id="IPR024079">
    <property type="entry name" value="MetalloPept_cat_dom_sf"/>
</dbReference>
<dbReference type="Gene3D" id="1.10.1380.10">
    <property type="entry name" value="Neutral endopeptidase , domain2"/>
    <property type="match status" value="1"/>
</dbReference>
<keyword evidence="3" id="KW-0645">Protease</keyword>
<protein>
    <submittedName>
        <fullName evidence="10">M13 family peptidase</fullName>
    </submittedName>
</protein>
<feature type="domain" description="Peptidase M13 C-terminal" evidence="8">
    <location>
        <begin position="452"/>
        <end position="642"/>
    </location>
</feature>
<gene>
    <name evidence="10" type="ORF">LAD73_02475</name>
</gene>
<dbReference type="PANTHER" id="PTHR11733:SF167">
    <property type="entry name" value="FI17812P1-RELATED"/>
    <property type="match status" value="1"/>
</dbReference>
<comment type="cofactor">
    <cofactor evidence="1">
        <name>Zn(2+)</name>
        <dbReference type="ChEBI" id="CHEBI:29105"/>
    </cofactor>
</comment>
<evidence type="ECO:0000256" key="3">
    <source>
        <dbReference type="ARBA" id="ARBA00022670"/>
    </source>
</evidence>
<evidence type="ECO:0000259" key="8">
    <source>
        <dbReference type="Pfam" id="PF01431"/>
    </source>
</evidence>
<evidence type="ECO:0000256" key="1">
    <source>
        <dbReference type="ARBA" id="ARBA00001947"/>
    </source>
</evidence>
<dbReference type="PRINTS" id="PR00786">
    <property type="entry name" value="NEPRILYSIN"/>
</dbReference>
<keyword evidence="11" id="KW-1185">Reference proteome</keyword>
<evidence type="ECO:0000256" key="5">
    <source>
        <dbReference type="ARBA" id="ARBA00022801"/>
    </source>
</evidence>
<organism evidence="10 11">
    <name type="scientific">Mycoplasma tauri</name>
    <dbReference type="NCBI Taxonomy" id="547987"/>
    <lineage>
        <taxon>Bacteria</taxon>
        <taxon>Bacillati</taxon>
        <taxon>Mycoplasmatota</taxon>
        <taxon>Mollicutes</taxon>
        <taxon>Mycoplasmataceae</taxon>
        <taxon>Mycoplasma</taxon>
    </lineage>
</organism>
<dbReference type="PANTHER" id="PTHR11733">
    <property type="entry name" value="ZINC METALLOPROTEASE FAMILY M13 NEPRILYSIN-RELATED"/>
    <property type="match status" value="1"/>
</dbReference>
<dbReference type="Pfam" id="PF01431">
    <property type="entry name" value="Peptidase_M13"/>
    <property type="match status" value="1"/>
</dbReference>
<dbReference type="Pfam" id="PF05649">
    <property type="entry name" value="Peptidase_M13_N"/>
    <property type="match status" value="1"/>
</dbReference>
<dbReference type="PROSITE" id="PS51885">
    <property type="entry name" value="NEPRILYSIN"/>
    <property type="match status" value="1"/>
</dbReference>
<dbReference type="Proteomes" id="UP000772186">
    <property type="component" value="Unassembled WGS sequence"/>
</dbReference>
<keyword evidence="5" id="KW-0378">Hydrolase</keyword>
<accession>A0A953T3X9</accession>
<dbReference type="GO" id="GO:0004222">
    <property type="term" value="F:metalloendopeptidase activity"/>
    <property type="evidence" value="ECO:0007669"/>
    <property type="project" value="InterPro"/>
</dbReference>
<evidence type="ECO:0000259" key="9">
    <source>
        <dbReference type="Pfam" id="PF05649"/>
    </source>
</evidence>
<keyword evidence="4" id="KW-0479">Metal-binding</keyword>
<dbReference type="InterPro" id="IPR042089">
    <property type="entry name" value="Peptidase_M13_dom_2"/>
</dbReference>
<dbReference type="Gene3D" id="3.40.390.10">
    <property type="entry name" value="Collagenase (Catalytic Domain)"/>
    <property type="match status" value="1"/>
</dbReference>
<dbReference type="InterPro" id="IPR008753">
    <property type="entry name" value="Peptidase_M13_N"/>
</dbReference>
<proteinExistence type="inferred from homology"/>